<keyword evidence="2" id="KW-1185">Reference proteome</keyword>
<dbReference type="EMBL" id="CP051682">
    <property type="protein sequence ID" value="QJD94476.1"/>
    <property type="molecule type" value="Genomic_DNA"/>
</dbReference>
<accession>A0A7L5E294</accession>
<name>A0A7L5E294_9SPHI</name>
<gene>
    <name evidence="1" type="ORF">HH214_00620</name>
</gene>
<evidence type="ECO:0000313" key="2">
    <source>
        <dbReference type="Proteomes" id="UP000503278"/>
    </source>
</evidence>
<dbReference type="RefSeq" id="WP_169605494.1">
    <property type="nucleotide sequence ID" value="NZ_CP051682.1"/>
</dbReference>
<dbReference type="InterPro" id="IPR021109">
    <property type="entry name" value="Peptidase_aspartic_dom_sf"/>
</dbReference>
<sequence>MLLSLKVQGTINSLKRIYQHKSKLLISVTALSLLLSACKKDKEVTATVAPTPLATIGLYKYQSSSSTAKRIFVDINKIGTVTLNYAATFDTGSPGLVFDATGVLPASMITSSGIQITGDSVSVNGITVTSRTAVVKYGVSPNIVSQYGNLAYATVTLSDDNNNTVTTKRIAFFLYYKIVDSDGTTEPAHSGDVFGVSTGSNAFTEVVSPLDGFKLPTNVTSGFKLSAISNSNFSPSLYFQSNLLTIGLVPNDLSSAGGFTMHPLTYVSGYGYLPNIPATITYGGKSISTEVVFDTGNPSTAIIEDRTASALGQLPANTSVTVTTTKGFSYTYTTSSTANLTEVLNPNVTGDYRSVLAIDFFFTNLYLTDYANHQIGLKKQ</sequence>
<evidence type="ECO:0000313" key="1">
    <source>
        <dbReference type="EMBL" id="QJD94476.1"/>
    </source>
</evidence>
<dbReference type="SUPFAM" id="SSF50630">
    <property type="entry name" value="Acid proteases"/>
    <property type="match status" value="1"/>
</dbReference>
<reference evidence="1 2" key="1">
    <citation type="submission" date="2020-04" db="EMBL/GenBank/DDBJ databases">
        <title>Genome sequencing of novel species.</title>
        <authorList>
            <person name="Heo J."/>
            <person name="Kim S.-J."/>
            <person name="Kim J.-S."/>
            <person name="Hong S.-B."/>
            <person name="Kwon S.-W."/>
        </authorList>
    </citation>
    <scope>NUCLEOTIDE SEQUENCE [LARGE SCALE GENOMIC DNA]</scope>
    <source>
        <strain evidence="1 2">F39-2</strain>
    </source>
</reference>
<dbReference type="KEGG" id="mrob:HH214_00620"/>
<proteinExistence type="predicted"/>
<protein>
    <submittedName>
        <fullName evidence="1">Uncharacterized protein</fullName>
    </submittedName>
</protein>
<organism evidence="1 2">
    <name type="scientific">Mucilaginibacter robiniae</name>
    <dbReference type="NCBI Taxonomy" id="2728022"/>
    <lineage>
        <taxon>Bacteria</taxon>
        <taxon>Pseudomonadati</taxon>
        <taxon>Bacteroidota</taxon>
        <taxon>Sphingobacteriia</taxon>
        <taxon>Sphingobacteriales</taxon>
        <taxon>Sphingobacteriaceae</taxon>
        <taxon>Mucilaginibacter</taxon>
    </lineage>
</organism>
<dbReference type="AlphaFoldDB" id="A0A7L5E294"/>
<dbReference type="Proteomes" id="UP000503278">
    <property type="component" value="Chromosome"/>
</dbReference>